<evidence type="ECO:0000313" key="4">
    <source>
        <dbReference type="Proteomes" id="UP001630127"/>
    </source>
</evidence>
<reference evidence="3 4" key="1">
    <citation type="submission" date="2024-11" db="EMBL/GenBank/DDBJ databases">
        <title>A near-complete genome assembly of Cinchona calisaya.</title>
        <authorList>
            <person name="Lian D.C."/>
            <person name="Zhao X.W."/>
            <person name="Wei L."/>
        </authorList>
    </citation>
    <scope>NUCLEOTIDE SEQUENCE [LARGE SCALE GENOMIC DNA]</scope>
    <source>
        <tissue evidence="3">Nenye</tissue>
    </source>
</reference>
<gene>
    <name evidence="3" type="ORF">ACH5RR_006860</name>
</gene>
<dbReference type="AlphaFoldDB" id="A0ABD3AQ48"/>
<dbReference type="PANTHER" id="PTHR33870:SF4">
    <property type="entry name" value="CARDIOMYOPATHY-ASSOCIATED PROTEIN"/>
    <property type="match status" value="1"/>
</dbReference>
<feature type="region of interest" description="Disordered" evidence="1">
    <location>
        <begin position="755"/>
        <end position="801"/>
    </location>
</feature>
<keyword evidence="2" id="KW-1133">Transmembrane helix</keyword>
<dbReference type="EMBL" id="JBJUIK010000003">
    <property type="protein sequence ID" value="KAL3533339.1"/>
    <property type="molecule type" value="Genomic_DNA"/>
</dbReference>
<evidence type="ECO:0000313" key="3">
    <source>
        <dbReference type="EMBL" id="KAL3533339.1"/>
    </source>
</evidence>
<feature type="compositionally biased region" description="Polar residues" evidence="1">
    <location>
        <begin position="310"/>
        <end position="320"/>
    </location>
</feature>
<feature type="region of interest" description="Disordered" evidence="1">
    <location>
        <begin position="195"/>
        <end position="378"/>
    </location>
</feature>
<evidence type="ECO:0000256" key="2">
    <source>
        <dbReference type="SAM" id="Phobius"/>
    </source>
</evidence>
<feature type="compositionally biased region" description="Polar residues" evidence="1">
    <location>
        <begin position="768"/>
        <end position="777"/>
    </location>
</feature>
<feature type="compositionally biased region" description="Low complexity" evidence="1">
    <location>
        <begin position="554"/>
        <end position="570"/>
    </location>
</feature>
<feature type="compositionally biased region" description="Basic and acidic residues" evidence="1">
    <location>
        <begin position="195"/>
        <end position="217"/>
    </location>
</feature>
<keyword evidence="2" id="KW-0812">Transmembrane</keyword>
<feature type="compositionally biased region" description="Polar residues" evidence="1">
    <location>
        <begin position="542"/>
        <end position="553"/>
    </location>
</feature>
<feature type="region of interest" description="Disordered" evidence="1">
    <location>
        <begin position="542"/>
        <end position="571"/>
    </location>
</feature>
<sequence>MSFWIMQLRLSKIREERGMGFEMLEMVLKLRKIMMFTTRRCYTSVCSHPFLVGMLCFLVYVYRSSPFVFSLLVSASPVLACSAVLLGTLLSFGQPNIPEIEKDEKTTHEIVSLKTEVSGDATVVDKNESYSVEKFSDERGDLVEQLNIVASSFANRTGELHKGHIVDSVASLIVEGSRKMEFENRVVEELGRKMHNEGYEQKDEINEERLVDGKAKTDDEDLELENDNSPAESFDSERVNVDSLDSPPSSPWKHVEEGENQEEEEEEDDEDIDSGSDRAESSSPDASMADIFPLLDELHPLLDEDAPQPVSVSHDGSNAASERSLKSCDSSSESDDNNEKHEDTDVADEDNEDADDDDEAQGNREGQTQSGITWTEEDQKNLMDLGTSELERNQRLESLISRRRARKTMTMMPERNLIDLDSADLPFNIAPISTARNNPFDLSHDSYDNMGLPPIPGSAPSILLLRRNPFDLPYDSSEEKPNLMGDSFQQEFTAVKPKEPFFRRHESFNVGPSLFGPGRQDRQDGRLRPFFVAERNYSDGASYSSFQRQSSGLSDSKTSSVSETESVASAGDIDDMNLFEENMSHQAEPLSSVLEMEMRDSAEDLDNKSLSKEDISHESDFISMKEDKSTSEEDISLEQVLISKIEHVSEHVGHGSQSSEETDSLELGEVEKRDVEANEVEIDLWQLEHHHEGEPVSLKEGSVSNLMGFNATEIPLNAEALKQGYRSTSSSSSLPEVSERIFSEREAGLSNIVERSDHTAEEGGIPAQPSQEGSDLNMRNDTRQKEPVYDSSPPAVRKNLSLSSMPSDLHVEADMPLIVIKRTVSFVETESESDRQDMANNTPDDNDISASMLIPIDENQCESRITTDISHIMQFDLSGDDNVIYHTSAPAVPEPIVNHALRDSKSSQETAVEEDLMYRHGNEYRADQSFCSVNAGVHLVIHNVVPPSVEFVASFEDSIVKEVAFQPKRGQDPSLTSLTDLGHGVCIGPEEKQISAHDQSTSQEKPIAEYVEGLVFLDESIDETSSRDNHEPQETAVIPEEIIEEVSFVDNVDVQGALELEQEVSLNINTLMNLESISMLSEAYESRAAEVYSDVESNIFHDFGNNDGLQASGDKLSAEASNSEVNEKIIDNDADAIKEIDEVLLLELDVVGDFSIRELHSTTNL</sequence>
<comment type="caution">
    <text evidence="3">The sequence shown here is derived from an EMBL/GenBank/DDBJ whole genome shotgun (WGS) entry which is preliminary data.</text>
</comment>
<feature type="region of interest" description="Disordered" evidence="1">
    <location>
        <begin position="830"/>
        <end position="849"/>
    </location>
</feature>
<evidence type="ECO:0000256" key="1">
    <source>
        <dbReference type="SAM" id="MobiDB-lite"/>
    </source>
</evidence>
<feature type="transmembrane region" description="Helical" evidence="2">
    <location>
        <begin position="41"/>
        <end position="62"/>
    </location>
</feature>
<name>A0ABD3AQ48_9GENT</name>
<keyword evidence="4" id="KW-1185">Reference proteome</keyword>
<keyword evidence="2" id="KW-0472">Membrane</keyword>
<organism evidence="3 4">
    <name type="scientific">Cinchona calisaya</name>
    <dbReference type="NCBI Taxonomy" id="153742"/>
    <lineage>
        <taxon>Eukaryota</taxon>
        <taxon>Viridiplantae</taxon>
        <taxon>Streptophyta</taxon>
        <taxon>Embryophyta</taxon>
        <taxon>Tracheophyta</taxon>
        <taxon>Spermatophyta</taxon>
        <taxon>Magnoliopsida</taxon>
        <taxon>eudicotyledons</taxon>
        <taxon>Gunneridae</taxon>
        <taxon>Pentapetalae</taxon>
        <taxon>asterids</taxon>
        <taxon>lamiids</taxon>
        <taxon>Gentianales</taxon>
        <taxon>Rubiaceae</taxon>
        <taxon>Cinchonoideae</taxon>
        <taxon>Cinchoneae</taxon>
        <taxon>Cinchona</taxon>
    </lineage>
</organism>
<proteinExistence type="predicted"/>
<feature type="compositionally biased region" description="Basic and acidic residues" evidence="1">
    <location>
        <begin position="778"/>
        <end position="788"/>
    </location>
</feature>
<dbReference type="PANTHER" id="PTHR33870">
    <property type="entry name" value="CARDIOMYOPATHY-ASSOCIATED PROTEIN"/>
    <property type="match status" value="1"/>
</dbReference>
<feature type="compositionally biased region" description="Acidic residues" evidence="1">
    <location>
        <begin position="258"/>
        <end position="274"/>
    </location>
</feature>
<feature type="compositionally biased region" description="Polar residues" evidence="1">
    <location>
        <begin position="364"/>
        <end position="373"/>
    </location>
</feature>
<dbReference type="Proteomes" id="UP001630127">
    <property type="component" value="Unassembled WGS sequence"/>
</dbReference>
<accession>A0ABD3AQ48</accession>
<feature type="compositionally biased region" description="Acidic residues" evidence="1">
    <location>
        <begin position="345"/>
        <end position="360"/>
    </location>
</feature>
<protein>
    <submittedName>
        <fullName evidence="3">Uncharacterized protein</fullName>
    </submittedName>
</protein>